<dbReference type="InterPro" id="IPR036736">
    <property type="entry name" value="ACP-like_sf"/>
</dbReference>
<dbReference type="Pfam" id="PF13193">
    <property type="entry name" value="AMP-binding_C"/>
    <property type="match status" value="1"/>
</dbReference>
<dbReference type="SUPFAM" id="SSF47336">
    <property type="entry name" value="ACP-like"/>
    <property type="match status" value="1"/>
</dbReference>
<dbReference type="InterPro" id="IPR009081">
    <property type="entry name" value="PP-bd_ACP"/>
</dbReference>
<organism evidence="5 6">
    <name type="scientific">Streptacidiphilus alkalitolerans</name>
    <dbReference type="NCBI Taxonomy" id="3342712"/>
    <lineage>
        <taxon>Bacteria</taxon>
        <taxon>Bacillati</taxon>
        <taxon>Actinomycetota</taxon>
        <taxon>Actinomycetes</taxon>
        <taxon>Kitasatosporales</taxon>
        <taxon>Streptomycetaceae</taxon>
        <taxon>Streptacidiphilus</taxon>
    </lineage>
</organism>
<comment type="caution">
    <text evidence="5">The sequence shown here is derived from an EMBL/GenBank/DDBJ whole genome shotgun (WGS) entry which is preliminary data.</text>
</comment>
<evidence type="ECO:0000256" key="1">
    <source>
        <dbReference type="ARBA" id="ARBA00022450"/>
    </source>
</evidence>
<dbReference type="Gene3D" id="1.10.1200.10">
    <property type="entry name" value="ACP-like"/>
    <property type="match status" value="1"/>
</dbReference>
<keyword evidence="2" id="KW-0597">Phosphoprotein</keyword>
<keyword evidence="1" id="KW-0596">Phosphopantetheine</keyword>
<dbReference type="InterPro" id="IPR025110">
    <property type="entry name" value="AMP-bd_C"/>
</dbReference>
<dbReference type="PANTHER" id="PTHR45527:SF1">
    <property type="entry name" value="FATTY ACID SYNTHASE"/>
    <property type="match status" value="1"/>
</dbReference>
<dbReference type="InterPro" id="IPR020845">
    <property type="entry name" value="AMP-binding_CS"/>
</dbReference>
<dbReference type="SUPFAM" id="SSF56801">
    <property type="entry name" value="Acetyl-CoA synthetase-like"/>
    <property type="match status" value="1"/>
</dbReference>
<feature type="region of interest" description="Disordered" evidence="3">
    <location>
        <begin position="1"/>
        <end position="21"/>
    </location>
</feature>
<dbReference type="Pfam" id="PF00550">
    <property type="entry name" value="PP-binding"/>
    <property type="match status" value="1"/>
</dbReference>
<name>A0ABV6VE04_9ACTN</name>
<dbReference type="NCBIfam" id="TIGR01733">
    <property type="entry name" value="AA-adenyl-dom"/>
    <property type="match status" value="1"/>
</dbReference>
<dbReference type="InterPro" id="IPR006162">
    <property type="entry name" value="Ppantetheine_attach_site"/>
</dbReference>
<dbReference type="SMART" id="SM00823">
    <property type="entry name" value="PKS_PP"/>
    <property type="match status" value="1"/>
</dbReference>
<protein>
    <submittedName>
        <fullName evidence="5">Amino acid adenylation domain-containing protein</fullName>
    </submittedName>
</protein>
<evidence type="ECO:0000256" key="2">
    <source>
        <dbReference type="ARBA" id="ARBA00022553"/>
    </source>
</evidence>
<keyword evidence="6" id="KW-1185">Reference proteome</keyword>
<dbReference type="PROSITE" id="PS50075">
    <property type="entry name" value="CARRIER"/>
    <property type="match status" value="1"/>
</dbReference>
<dbReference type="CDD" id="cd05930">
    <property type="entry name" value="A_NRPS"/>
    <property type="match status" value="1"/>
</dbReference>
<evidence type="ECO:0000313" key="5">
    <source>
        <dbReference type="EMBL" id="MFC1411970.1"/>
    </source>
</evidence>
<evidence type="ECO:0000256" key="3">
    <source>
        <dbReference type="SAM" id="MobiDB-lite"/>
    </source>
</evidence>
<dbReference type="Gene3D" id="2.30.38.10">
    <property type="entry name" value="Luciferase, Domain 3"/>
    <property type="match status" value="1"/>
</dbReference>
<sequence>MHQSTPVRSAPPATLVGPDRPLPATTVLGRFERCAAETPDAPAVSCGDRRLSYRELDTAAERLAAGLRGRGTGPGRATAVHLGREVDLVVALLAVWKSGGVYLPLDPGLPADRIAFLLRDAQAELVLTGPEPTARQLPDGVTSATVDELSAFSAGPGAAAAAQPLRPDIPAYVIYTSGSTGRPKGVRVGHRSLLNVVLELAAAMPCGPGDRWLAMAAPGFDISMAELTVPLATGAELVLTGEELPRDPRALVRLVRESGITRMQAVPSQWRLLLDAGFDAPDLVAMTGGEALTVPLARALRSRVAGLFNGYGPTETTVLSTLWRVPEQVTDISIGLPIANTRLSLVDDRLRAVAPGEAGELCIAGAGVSLGYLNRAELTADRFVAEPGGPAGALRYRTGDRCRLRPDGLLEFVGRTDDQVKIRGQRIELGEVEAGLAAMPGLDGAVAAVHDQGAEGTALAVYVVARAGAPAPSPAQVREFGRTVLPSAMVPSLVVVLDRFPLTPNGKVDRRALPAPTGAGAGAGAEPTDTDSEPTATTLLTEVSEICREILGVERVLPGDDLADLGGHSLTMMQIAGLMRARWNVDIPVELFFEYDTVAELAQAIGRIRTGADAP</sequence>
<dbReference type="PROSITE" id="PS00012">
    <property type="entry name" value="PHOSPHOPANTETHEINE"/>
    <property type="match status" value="1"/>
</dbReference>
<feature type="domain" description="Carrier" evidence="4">
    <location>
        <begin position="534"/>
        <end position="609"/>
    </location>
</feature>
<dbReference type="Gene3D" id="3.40.50.980">
    <property type="match status" value="2"/>
</dbReference>
<dbReference type="PROSITE" id="PS00455">
    <property type="entry name" value="AMP_BINDING"/>
    <property type="match status" value="1"/>
</dbReference>
<dbReference type="Pfam" id="PF00501">
    <property type="entry name" value="AMP-binding"/>
    <property type="match status" value="1"/>
</dbReference>
<accession>A0ABV6VE04</accession>
<reference evidence="5 6" key="1">
    <citation type="submission" date="2024-09" db="EMBL/GenBank/DDBJ databases">
        <authorList>
            <person name="Lee S.D."/>
        </authorList>
    </citation>
    <scope>NUCLEOTIDE SEQUENCE [LARGE SCALE GENOMIC DNA]</scope>
    <source>
        <strain evidence="5 6">N1-1</strain>
    </source>
</reference>
<gene>
    <name evidence="5" type="ORF">ACEZDG_22140</name>
</gene>
<dbReference type="Proteomes" id="UP001592582">
    <property type="component" value="Unassembled WGS sequence"/>
</dbReference>
<dbReference type="InterPro" id="IPR010071">
    <property type="entry name" value="AA_adenyl_dom"/>
</dbReference>
<dbReference type="InterPro" id="IPR020806">
    <property type="entry name" value="PKS_PP-bd"/>
</dbReference>
<evidence type="ECO:0000313" key="6">
    <source>
        <dbReference type="Proteomes" id="UP001592582"/>
    </source>
</evidence>
<feature type="region of interest" description="Disordered" evidence="3">
    <location>
        <begin position="507"/>
        <end position="534"/>
    </location>
</feature>
<evidence type="ECO:0000259" key="4">
    <source>
        <dbReference type="PROSITE" id="PS50075"/>
    </source>
</evidence>
<dbReference type="RefSeq" id="WP_380512269.1">
    <property type="nucleotide sequence ID" value="NZ_JBHEZX010000009.1"/>
</dbReference>
<proteinExistence type="predicted"/>
<dbReference type="EMBL" id="JBHEZX010000009">
    <property type="protein sequence ID" value="MFC1411970.1"/>
    <property type="molecule type" value="Genomic_DNA"/>
</dbReference>
<dbReference type="PANTHER" id="PTHR45527">
    <property type="entry name" value="NONRIBOSOMAL PEPTIDE SYNTHETASE"/>
    <property type="match status" value="1"/>
</dbReference>
<dbReference type="InterPro" id="IPR045851">
    <property type="entry name" value="AMP-bd_C_sf"/>
</dbReference>
<dbReference type="Gene3D" id="3.30.300.30">
    <property type="match status" value="1"/>
</dbReference>
<dbReference type="InterPro" id="IPR000873">
    <property type="entry name" value="AMP-dep_synth/lig_dom"/>
</dbReference>